<dbReference type="EMBL" id="LAZR01024177">
    <property type="protein sequence ID" value="KKL76046.1"/>
    <property type="molecule type" value="Genomic_DNA"/>
</dbReference>
<name>A0A0F9FC57_9ZZZZ</name>
<gene>
    <name evidence="3" type="ORF">LCGC14_2048830</name>
</gene>
<feature type="compositionally biased region" description="Basic and acidic residues" evidence="1">
    <location>
        <begin position="89"/>
        <end position="103"/>
    </location>
</feature>
<protein>
    <submittedName>
        <fullName evidence="3">Uncharacterized protein</fullName>
    </submittedName>
</protein>
<feature type="transmembrane region" description="Helical" evidence="2">
    <location>
        <begin position="25"/>
        <end position="44"/>
    </location>
</feature>
<proteinExistence type="predicted"/>
<keyword evidence="2" id="KW-0812">Transmembrane</keyword>
<keyword evidence="2" id="KW-1133">Transmembrane helix</keyword>
<feature type="region of interest" description="Disordered" evidence="1">
    <location>
        <begin position="72"/>
        <end position="164"/>
    </location>
</feature>
<feature type="compositionally biased region" description="Polar residues" evidence="1">
    <location>
        <begin position="125"/>
        <end position="139"/>
    </location>
</feature>
<evidence type="ECO:0000256" key="2">
    <source>
        <dbReference type="SAM" id="Phobius"/>
    </source>
</evidence>
<dbReference type="AlphaFoldDB" id="A0A0F9FC57"/>
<sequence>MKTQIAQQEKLAAEMSKGSGSAGKTAMEVIGVVVGVLAVVGMFIPPAEFIGGVGEALMDVGATTDTVADEGMMDGLGMEQGEDEGLSDLSKDPKSVELSEMSEKSPVSQPNADMQPPELEESPAGGQSSGEVTKETNGISKAEGKDSKSGIDKADKPRGRKRIWEGINQRTGKLFENGKAAGTWNVAKGLGKAGMYGVGAYYAGTSIYSLASPNGQQNEQNQITDCQSEISSGTNASDILNNNEQQVSKRVSDDSQRISQASGYVSQAINMLGNAMSFKV</sequence>
<organism evidence="3">
    <name type="scientific">marine sediment metagenome</name>
    <dbReference type="NCBI Taxonomy" id="412755"/>
    <lineage>
        <taxon>unclassified sequences</taxon>
        <taxon>metagenomes</taxon>
        <taxon>ecological metagenomes</taxon>
    </lineage>
</organism>
<evidence type="ECO:0000256" key="1">
    <source>
        <dbReference type="SAM" id="MobiDB-lite"/>
    </source>
</evidence>
<feature type="compositionally biased region" description="Basic and acidic residues" evidence="1">
    <location>
        <begin position="142"/>
        <end position="157"/>
    </location>
</feature>
<keyword evidence="2" id="KW-0472">Membrane</keyword>
<reference evidence="3" key="1">
    <citation type="journal article" date="2015" name="Nature">
        <title>Complex archaea that bridge the gap between prokaryotes and eukaryotes.</title>
        <authorList>
            <person name="Spang A."/>
            <person name="Saw J.H."/>
            <person name="Jorgensen S.L."/>
            <person name="Zaremba-Niedzwiedzka K."/>
            <person name="Martijn J."/>
            <person name="Lind A.E."/>
            <person name="van Eijk R."/>
            <person name="Schleper C."/>
            <person name="Guy L."/>
            <person name="Ettema T.J."/>
        </authorList>
    </citation>
    <scope>NUCLEOTIDE SEQUENCE</scope>
</reference>
<evidence type="ECO:0000313" key="3">
    <source>
        <dbReference type="EMBL" id="KKL76046.1"/>
    </source>
</evidence>
<accession>A0A0F9FC57</accession>
<comment type="caution">
    <text evidence="3">The sequence shown here is derived from an EMBL/GenBank/DDBJ whole genome shotgun (WGS) entry which is preliminary data.</text>
</comment>